<organism evidence="1">
    <name type="scientific">Xanthomonas hortorum pv. gardneri</name>
    <dbReference type="NCBI Taxonomy" id="2754056"/>
    <lineage>
        <taxon>Bacteria</taxon>
        <taxon>Pseudomonadati</taxon>
        <taxon>Pseudomonadota</taxon>
        <taxon>Gammaproteobacteria</taxon>
        <taxon>Lysobacterales</taxon>
        <taxon>Lysobacteraceae</taxon>
        <taxon>Xanthomonas</taxon>
    </lineage>
</organism>
<proteinExistence type="predicted"/>
<accession>A0A6V7DPY8</accession>
<gene>
    <name evidence="1" type="ORF">CFBP8129_26130</name>
</gene>
<dbReference type="EMBL" id="LR828253">
    <property type="protein sequence ID" value="CAD0338463.1"/>
    <property type="molecule type" value="Genomic_DNA"/>
</dbReference>
<evidence type="ECO:0000313" key="1">
    <source>
        <dbReference type="EMBL" id="CAD0338452.1"/>
    </source>
</evidence>
<sequence>MPKARALPAGQARWALPRCSAPDRYARRYLAQAARPERQRAWESPARPVREQVWQPVQQPAPLLACRSAQQLAWPQPAKPGWRQKVRSEMRLPVLPGCSARYARCRAWLACCGERSWPLATQLGKPEILPSGPWLALTRPSAPPHPGQHPARCMVAAGTVQTASQRQPESCRIRHLCQPYVSTEFSFTTDP</sequence>
<dbReference type="EMBL" id="LR828253">
    <property type="protein sequence ID" value="CAD0338452.1"/>
    <property type="molecule type" value="Genomic_DNA"/>
</dbReference>
<name>A0A6V7DPY8_9XANT</name>
<reference evidence="1" key="1">
    <citation type="submission" date="2020-07" db="EMBL/GenBank/DDBJ databases">
        <authorList>
            <person name="Pothier F. J."/>
        </authorList>
    </citation>
    <scope>NUCLEOTIDE SEQUENCE</scope>
    <source>
        <strain evidence="1">CFBP 8129</strain>
    </source>
</reference>
<dbReference type="AlphaFoldDB" id="A0A6V7DPY8"/>
<protein>
    <submittedName>
        <fullName evidence="1">Uncharacterized protein</fullName>
    </submittedName>
</protein>